<organism evidence="1 2">
    <name type="scientific">Phytophthora megakarya</name>
    <dbReference type="NCBI Taxonomy" id="4795"/>
    <lineage>
        <taxon>Eukaryota</taxon>
        <taxon>Sar</taxon>
        <taxon>Stramenopiles</taxon>
        <taxon>Oomycota</taxon>
        <taxon>Peronosporomycetes</taxon>
        <taxon>Peronosporales</taxon>
        <taxon>Peronosporaceae</taxon>
        <taxon>Phytophthora</taxon>
    </lineage>
</organism>
<evidence type="ECO:0000313" key="2">
    <source>
        <dbReference type="Proteomes" id="UP000198211"/>
    </source>
</evidence>
<accession>A0A225V0F2</accession>
<dbReference type="Proteomes" id="UP000198211">
    <property type="component" value="Unassembled WGS sequence"/>
</dbReference>
<gene>
    <name evidence="1" type="ORF">PHMEG_00030382</name>
</gene>
<keyword evidence="2" id="KW-1185">Reference proteome</keyword>
<protein>
    <submittedName>
        <fullName evidence="1">Uncharacterized protein</fullName>
    </submittedName>
</protein>
<proteinExistence type="predicted"/>
<name>A0A225V0F2_9STRA</name>
<dbReference type="AlphaFoldDB" id="A0A225V0F2"/>
<sequence length="107" mass="12635">MVQLDIRIRRKIKQVEAIGEMITPDTKHRKILALFKHIKMFEKVCFSVERYKTNPAEINHSKALPKIIHSPAFKADHLRLFSVEELIIKNFEVGQAPRMKRKEKKDN</sequence>
<evidence type="ECO:0000313" key="1">
    <source>
        <dbReference type="EMBL" id="OWY98771.1"/>
    </source>
</evidence>
<comment type="caution">
    <text evidence="1">The sequence shown here is derived from an EMBL/GenBank/DDBJ whole genome shotgun (WGS) entry which is preliminary data.</text>
</comment>
<reference evidence="2" key="1">
    <citation type="submission" date="2017-03" db="EMBL/GenBank/DDBJ databases">
        <title>Phytopthora megakarya and P. palmivora, two closely related causual agents of cacao black pod achieved similar genome size and gene model numbers by different mechanisms.</title>
        <authorList>
            <person name="Ali S."/>
            <person name="Shao J."/>
            <person name="Larry D.J."/>
            <person name="Kronmiller B."/>
            <person name="Shen D."/>
            <person name="Strem M.D."/>
            <person name="Melnick R.L."/>
            <person name="Guiltinan M.J."/>
            <person name="Tyler B.M."/>
            <person name="Meinhardt L.W."/>
            <person name="Bailey B.A."/>
        </authorList>
    </citation>
    <scope>NUCLEOTIDE SEQUENCE [LARGE SCALE GENOMIC DNA]</scope>
    <source>
        <strain evidence="2">zdho120</strain>
    </source>
</reference>
<dbReference type="EMBL" id="NBNE01009094">
    <property type="protein sequence ID" value="OWY98771.1"/>
    <property type="molecule type" value="Genomic_DNA"/>
</dbReference>